<sequence>MREKRWLALGLTAAVTAGMLSACGQEANPGTTGTEKPETEKTETEGQDQDEEDRTAGEKPYEGTELTFWMQSYGNDPSNQTKAMDKVTADFFEKTGIQVNYVINDWSSANQKLTLACTGGEAPDVGDVFFTNSFVEMSSEEYGLMEINDVIEELGGEETWYSAGKDEACVDGGWYGVPWRFDTRALIYNTEDFEEAGITKAPETWEELIETAEKLTKTDESGNITHAGLAWYSDMGRYDQSWFSMLAQCGGKMMSEDFSEFTFDSEEGKKSLQFLSDCINKYNICNSSVDASYDALTEFMGGNVSMVFGGAADNRTSILSSAPQMEGKFAAAPLPTATGAENENHAIAFSAPIAVFKTTEYPEAAKEWVKYFCSEEVQLYLSKQLSLLNSNVNVMKDSYFTEDAWLNAYVETSKRSQAGDMPLTTWSQLDAWPDGPIPKMCSEVVNGTDIDSAIEKCMKGLQEIGF</sequence>
<evidence type="ECO:0000256" key="5">
    <source>
        <dbReference type="ARBA" id="ARBA00023288"/>
    </source>
</evidence>
<dbReference type="PANTHER" id="PTHR43649">
    <property type="entry name" value="ARABINOSE-BINDING PROTEIN-RELATED"/>
    <property type="match status" value="1"/>
</dbReference>
<evidence type="ECO:0000256" key="1">
    <source>
        <dbReference type="ARBA" id="ARBA00022475"/>
    </source>
</evidence>
<dbReference type="PROSITE" id="PS51257">
    <property type="entry name" value="PROKAR_LIPOPROTEIN"/>
    <property type="match status" value="1"/>
</dbReference>
<evidence type="ECO:0000256" key="4">
    <source>
        <dbReference type="ARBA" id="ARBA00023139"/>
    </source>
</evidence>
<name>A0ABQ0B6D4_9FIRM</name>
<evidence type="ECO:0000256" key="2">
    <source>
        <dbReference type="ARBA" id="ARBA00022729"/>
    </source>
</evidence>
<evidence type="ECO:0000313" key="9">
    <source>
        <dbReference type="Proteomes" id="UP001600943"/>
    </source>
</evidence>
<evidence type="ECO:0000313" key="8">
    <source>
        <dbReference type="EMBL" id="GAA6407012.1"/>
    </source>
</evidence>
<dbReference type="Pfam" id="PF01547">
    <property type="entry name" value="SBP_bac_1"/>
    <property type="match status" value="1"/>
</dbReference>
<keyword evidence="1" id="KW-1003">Cell membrane</keyword>
<proteinExistence type="predicted"/>
<dbReference type="PANTHER" id="PTHR43649:SF33">
    <property type="entry name" value="POLYGALACTURONAN_RHAMNOGALACTURONAN-BINDING PROTEIN YTCQ"/>
    <property type="match status" value="1"/>
</dbReference>
<keyword evidence="9" id="KW-1185">Reference proteome</keyword>
<evidence type="ECO:0000256" key="7">
    <source>
        <dbReference type="SAM" id="SignalP"/>
    </source>
</evidence>
<dbReference type="InterPro" id="IPR006059">
    <property type="entry name" value="SBP"/>
</dbReference>
<dbReference type="CDD" id="cd13585">
    <property type="entry name" value="PBP2_TMBP_like"/>
    <property type="match status" value="1"/>
</dbReference>
<evidence type="ECO:0000256" key="3">
    <source>
        <dbReference type="ARBA" id="ARBA00023136"/>
    </source>
</evidence>
<keyword evidence="2 7" id="KW-0732">Signal</keyword>
<protein>
    <submittedName>
        <fullName evidence="8">Sugar ABC transporter substrate-binding protein</fullName>
    </submittedName>
</protein>
<dbReference type="SUPFAM" id="SSF53850">
    <property type="entry name" value="Periplasmic binding protein-like II"/>
    <property type="match status" value="1"/>
</dbReference>
<gene>
    <name evidence="8" type="ORF">K040078D81_11290</name>
</gene>
<keyword evidence="5" id="KW-0449">Lipoprotein</keyword>
<feature type="signal peptide" evidence="7">
    <location>
        <begin position="1"/>
        <end position="22"/>
    </location>
</feature>
<feature type="region of interest" description="Disordered" evidence="6">
    <location>
        <begin position="22"/>
        <end position="60"/>
    </location>
</feature>
<dbReference type="InterPro" id="IPR050490">
    <property type="entry name" value="Bact_solute-bd_prot1"/>
</dbReference>
<dbReference type="Proteomes" id="UP001600943">
    <property type="component" value="Unassembled WGS sequence"/>
</dbReference>
<keyword evidence="3" id="KW-0472">Membrane</keyword>
<feature type="compositionally biased region" description="Basic and acidic residues" evidence="6">
    <location>
        <begin position="35"/>
        <end position="44"/>
    </location>
</feature>
<dbReference type="EMBL" id="BAABYW010000001">
    <property type="protein sequence ID" value="GAA6407012.1"/>
    <property type="molecule type" value="Genomic_DNA"/>
</dbReference>
<reference evidence="8 9" key="1">
    <citation type="submission" date="2024-04" db="EMBL/GenBank/DDBJ databases">
        <title>Defined microbial consortia suppress multidrug-resistant proinflammatory Enterobacteriaceae via ecological control.</title>
        <authorList>
            <person name="Furuichi M."/>
            <person name="Kawaguchi T."/>
            <person name="Pust M."/>
            <person name="Yasuma K."/>
            <person name="Plichta D."/>
            <person name="Hasegawa N."/>
            <person name="Ohya T."/>
            <person name="Bhattarai S."/>
            <person name="Sasajima S."/>
            <person name="Aoto Y."/>
            <person name="Tuganbaev T."/>
            <person name="Yaginuma M."/>
            <person name="Ueda M."/>
            <person name="Okahashi N."/>
            <person name="Amafuji K."/>
            <person name="Kiridooshi Y."/>
            <person name="Sugita K."/>
            <person name="Strazar M."/>
            <person name="Skelly A."/>
            <person name="Suda W."/>
            <person name="Hattori M."/>
            <person name="Nakamoto N."/>
            <person name="Caballero S."/>
            <person name="Norman J."/>
            <person name="Olle B."/>
            <person name="Tanoue T."/>
            <person name="Arita M."/>
            <person name="Bucci V."/>
            <person name="Atarashi K."/>
            <person name="Xavier R."/>
            <person name="Honda K."/>
        </authorList>
    </citation>
    <scope>NUCLEOTIDE SEQUENCE [LARGE SCALE GENOMIC DNA]</scope>
    <source>
        <strain evidence="9">k04-0078-D8-1</strain>
    </source>
</reference>
<accession>A0ABQ0B6D4</accession>
<dbReference type="RefSeq" id="WP_390403922.1">
    <property type="nucleotide sequence ID" value="NZ_BAABYW010000001.1"/>
</dbReference>
<feature type="chain" id="PRO_5046927157" evidence="7">
    <location>
        <begin position="23"/>
        <end position="466"/>
    </location>
</feature>
<comment type="caution">
    <text evidence="8">The sequence shown here is derived from an EMBL/GenBank/DDBJ whole genome shotgun (WGS) entry which is preliminary data.</text>
</comment>
<evidence type="ECO:0000256" key="6">
    <source>
        <dbReference type="SAM" id="MobiDB-lite"/>
    </source>
</evidence>
<organism evidence="8 9">
    <name type="scientific">Blautia hominis</name>
    <dbReference type="NCBI Taxonomy" id="2025493"/>
    <lineage>
        <taxon>Bacteria</taxon>
        <taxon>Bacillati</taxon>
        <taxon>Bacillota</taxon>
        <taxon>Clostridia</taxon>
        <taxon>Lachnospirales</taxon>
        <taxon>Lachnospiraceae</taxon>
        <taxon>Blautia</taxon>
    </lineage>
</organism>
<keyword evidence="4" id="KW-0564">Palmitate</keyword>
<dbReference type="Gene3D" id="3.40.190.10">
    <property type="entry name" value="Periplasmic binding protein-like II"/>
    <property type="match status" value="1"/>
</dbReference>